<name>A0A3N9P4H8_9BACL</name>
<evidence type="ECO:0000313" key="2">
    <source>
        <dbReference type="Proteomes" id="UP000282529"/>
    </source>
</evidence>
<proteinExistence type="predicted"/>
<dbReference type="RefSeq" id="WP_124696407.1">
    <property type="nucleotide sequence ID" value="NZ_JBHUFE010000010.1"/>
</dbReference>
<keyword evidence="2" id="KW-1185">Reference proteome</keyword>
<comment type="caution">
    <text evidence="1">The sequence shown here is derived from an EMBL/GenBank/DDBJ whole genome shotgun (WGS) entry which is preliminary data.</text>
</comment>
<dbReference type="EMBL" id="RQPI01000008">
    <property type="protein sequence ID" value="RQW10659.1"/>
    <property type="molecule type" value="Genomic_DNA"/>
</dbReference>
<dbReference type="AlphaFoldDB" id="A0A3N9P4H8"/>
<protein>
    <submittedName>
        <fullName evidence="1">Zinc ribbon domain-containing protein</fullName>
    </submittedName>
</protein>
<organism evidence="1 2">
    <name type="scientific">Paenibacillus rhizophilus</name>
    <dbReference type="NCBI Taxonomy" id="1850366"/>
    <lineage>
        <taxon>Bacteria</taxon>
        <taxon>Bacillati</taxon>
        <taxon>Bacillota</taxon>
        <taxon>Bacilli</taxon>
        <taxon>Bacillales</taxon>
        <taxon>Paenibacillaceae</taxon>
        <taxon>Paenibacillus</taxon>
    </lineage>
</organism>
<reference evidence="1 2" key="1">
    <citation type="submission" date="2018-11" db="EMBL/GenBank/DDBJ databases">
        <title>Genome sequence of strain 7197.</title>
        <authorList>
            <person name="Gao J."/>
            <person name="Sun J."/>
        </authorList>
    </citation>
    <scope>NUCLEOTIDE SEQUENCE [LARGE SCALE GENOMIC DNA]</scope>
    <source>
        <strain evidence="1 2">7197</strain>
    </source>
</reference>
<accession>A0A3N9P4H8</accession>
<dbReference type="OrthoDB" id="2922473at2"/>
<gene>
    <name evidence="1" type="ORF">EH198_15515</name>
</gene>
<evidence type="ECO:0000313" key="1">
    <source>
        <dbReference type="EMBL" id="RQW10659.1"/>
    </source>
</evidence>
<dbReference type="Proteomes" id="UP000282529">
    <property type="component" value="Unassembled WGS sequence"/>
</dbReference>
<sequence>MPEVQAKFEEGFNTVKGGIQQGKKKLQNMQETAELKRQIKEASQQKTKIYLELGKQVYRMIREGRIQNEELLQTVQPLTAQDKIIYEALKVIKELNTPLPGGVKCGCGTFLPKDQPFCTACGRKNAELESITVQLKTSCASCEAEIPQEAAYCPCCGAAAHFKSREGC</sequence>